<dbReference type="PROSITE" id="PS51186">
    <property type="entry name" value="GNAT"/>
    <property type="match status" value="1"/>
</dbReference>
<dbReference type="GO" id="GO:0016746">
    <property type="term" value="F:acyltransferase activity"/>
    <property type="evidence" value="ECO:0007669"/>
    <property type="project" value="UniProtKB-KW"/>
</dbReference>
<proteinExistence type="predicted"/>
<dbReference type="EMBL" id="JBHLVF010000023">
    <property type="protein sequence ID" value="MFC0392830.1"/>
    <property type="molecule type" value="Genomic_DNA"/>
</dbReference>
<gene>
    <name evidence="2" type="ORF">ACFFJ8_15775</name>
</gene>
<keyword evidence="3" id="KW-1185">Reference proteome</keyword>
<dbReference type="RefSeq" id="WP_256555326.1">
    <property type="nucleotide sequence ID" value="NZ_JANHOF010000005.1"/>
</dbReference>
<evidence type="ECO:0000313" key="3">
    <source>
        <dbReference type="Proteomes" id="UP001589818"/>
    </source>
</evidence>
<dbReference type="InterPro" id="IPR016181">
    <property type="entry name" value="Acyl_CoA_acyltransferase"/>
</dbReference>
<evidence type="ECO:0000313" key="2">
    <source>
        <dbReference type="EMBL" id="MFC0392830.1"/>
    </source>
</evidence>
<protein>
    <submittedName>
        <fullName evidence="2">GNAT family N-acetyltransferase</fullName>
        <ecNumber evidence="2">2.3.-.-</ecNumber>
    </submittedName>
</protein>
<dbReference type="Pfam" id="PF00583">
    <property type="entry name" value="Acetyltransf_1"/>
    <property type="match status" value="1"/>
</dbReference>
<reference evidence="2 3" key="1">
    <citation type="submission" date="2024-09" db="EMBL/GenBank/DDBJ databases">
        <authorList>
            <person name="Sun Q."/>
            <person name="Mori K."/>
        </authorList>
    </citation>
    <scope>NUCLEOTIDE SEQUENCE [LARGE SCALE GENOMIC DNA]</scope>
    <source>
        <strain evidence="2 3">CCM 4839</strain>
    </source>
</reference>
<comment type="caution">
    <text evidence="2">The sequence shown here is derived from an EMBL/GenBank/DDBJ whole genome shotgun (WGS) entry which is preliminary data.</text>
</comment>
<sequence length="161" mass="17674">MTLEAASRISRWAYPEPYAMYGMDGEAGSVLELMNGDYELAVDQRGELIGFICTKNSARVPGGYAVGIYEDPGCVDLGLGLDPGFTGRGLGSEFVIESVRYVVKHSDVQQLQLVVASFNKRAIKVYTRVGFKAGIRFQSSVSGNEIEFMSMRLTVRAVDRE</sequence>
<dbReference type="InterPro" id="IPR000182">
    <property type="entry name" value="GNAT_dom"/>
</dbReference>
<dbReference type="EC" id="2.3.-.-" evidence="2"/>
<dbReference type="SUPFAM" id="SSF55729">
    <property type="entry name" value="Acyl-CoA N-acyltransferases (Nat)"/>
    <property type="match status" value="1"/>
</dbReference>
<dbReference type="Gene3D" id="3.40.630.30">
    <property type="match status" value="1"/>
</dbReference>
<name>A0ABV6JDA1_9BACL</name>
<dbReference type="Proteomes" id="UP001589818">
    <property type="component" value="Unassembled WGS sequence"/>
</dbReference>
<evidence type="ECO:0000259" key="1">
    <source>
        <dbReference type="PROSITE" id="PS51186"/>
    </source>
</evidence>
<organism evidence="2 3">
    <name type="scientific">Paenibacillus mendelii</name>
    <dbReference type="NCBI Taxonomy" id="206163"/>
    <lineage>
        <taxon>Bacteria</taxon>
        <taxon>Bacillati</taxon>
        <taxon>Bacillota</taxon>
        <taxon>Bacilli</taxon>
        <taxon>Bacillales</taxon>
        <taxon>Paenibacillaceae</taxon>
        <taxon>Paenibacillus</taxon>
    </lineage>
</organism>
<accession>A0ABV6JDA1</accession>
<keyword evidence="2" id="KW-0012">Acyltransferase</keyword>
<keyword evidence="2" id="KW-0808">Transferase</keyword>
<feature type="domain" description="N-acetyltransferase" evidence="1">
    <location>
        <begin position="1"/>
        <end position="156"/>
    </location>
</feature>